<dbReference type="InterPro" id="IPR002742">
    <property type="entry name" value="Desulfoferrodoxin_Fe-bd_dom"/>
</dbReference>
<evidence type="ECO:0000256" key="5">
    <source>
        <dbReference type="ARBA" id="ARBA00023004"/>
    </source>
</evidence>
<feature type="domain" description="Desulfoferrodoxin ferrous iron-binding" evidence="6">
    <location>
        <begin position="42"/>
        <end position="125"/>
    </location>
</feature>
<dbReference type="NCBIfam" id="TIGR00332">
    <property type="entry name" value="neela_ferrous"/>
    <property type="match status" value="1"/>
</dbReference>
<reference evidence="8" key="1">
    <citation type="submission" date="2019-08" db="EMBL/GenBank/DDBJ databases">
        <authorList>
            <person name="Kucharzyk K."/>
            <person name="Murdoch R.W."/>
            <person name="Higgins S."/>
            <person name="Loffler F."/>
        </authorList>
    </citation>
    <scope>NUCLEOTIDE SEQUENCE</scope>
</reference>
<keyword evidence="2" id="KW-0813">Transport</keyword>
<evidence type="ECO:0000256" key="2">
    <source>
        <dbReference type="ARBA" id="ARBA00022448"/>
    </source>
</evidence>
<name>A0A645CRI8_9ZZZZ</name>
<dbReference type="InterPro" id="IPR036073">
    <property type="entry name" value="Desulfoferrodoxin_Fe-bd_dom_sf"/>
</dbReference>
<dbReference type="InterPro" id="IPR038094">
    <property type="entry name" value="Desulfoferrodoxin_N_sf"/>
</dbReference>
<dbReference type="EMBL" id="VSSQ01029272">
    <property type="protein sequence ID" value="MPM79332.1"/>
    <property type="molecule type" value="Genomic_DNA"/>
</dbReference>
<dbReference type="Pfam" id="PF06397">
    <property type="entry name" value="Desulfoferrod_N"/>
    <property type="match status" value="1"/>
</dbReference>
<keyword evidence="4" id="KW-0249">Electron transport</keyword>
<evidence type="ECO:0000313" key="8">
    <source>
        <dbReference type="EMBL" id="MPM79332.1"/>
    </source>
</evidence>
<comment type="caution">
    <text evidence="8">The sequence shown here is derived from an EMBL/GenBank/DDBJ whole genome shotgun (WGS) entry which is preliminary data.</text>
</comment>
<keyword evidence="5" id="KW-0408">Iron</keyword>
<evidence type="ECO:0000259" key="7">
    <source>
        <dbReference type="Pfam" id="PF06397"/>
    </source>
</evidence>
<dbReference type="SUPFAM" id="SSF57802">
    <property type="entry name" value="Rubredoxin-like"/>
    <property type="match status" value="1"/>
</dbReference>
<comment type="similarity">
    <text evidence="1">Belongs to the desulfoferrodoxin family.</text>
</comment>
<dbReference type="AlphaFoldDB" id="A0A645CRI8"/>
<evidence type="ECO:0000256" key="4">
    <source>
        <dbReference type="ARBA" id="ARBA00022982"/>
    </source>
</evidence>
<protein>
    <submittedName>
        <fullName evidence="8">Desulfoferrodoxin</fullName>
        <ecNumber evidence="8">1.15.1.2</ecNumber>
    </submittedName>
</protein>
<dbReference type="Gene3D" id="2.60.40.730">
    <property type="entry name" value="SOR catalytic domain"/>
    <property type="match status" value="1"/>
</dbReference>
<dbReference type="SUPFAM" id="SSF49367">
    <property type="entry name" value="Superoxide reductase-like"/>
    <property type="match status" value="1"/>
</dbReference>
<dbReference type="EC" id="1.15.1.2" evidence="8"/>
<keyword evidence="8" id="KW-0560">Oxidoreductase</keyword>
<dbReference type="InterPro" id="IPR051233">
    <property type="entry name" value="Desulfoferrodoxin_SOR"/>
</dbReference>
<sequence length="127" mass="14004">MKDAQFFICEICGNLVESIHNSGVEMICCGQPMTELIGNTVEAAYEKHIPVIEVEGQTVKVKVGAVAHPMIPAHYIPWIYLQTNKGYHRMALQPGEAPETVFALAEGETVVAAYEYCNLHGLWKATV</sequence>
<feature type="domain" description="Desulfoferrodoxin N-terminal" evidence="7">
    <location>
        <begin position="4"/>
        <end position="35"/>
    </location>
</feature>
<evidence type="ECO:0000259" key="6">
    <source>
        <dbReference type="Pfam" id="PF01880"/>
    </source>
</evidence>
<accession>A0A645CRI8</accession>
<proteinExistence type="inferred from homology"/>
<dbReference type="InterPro" id="IPR004462">
    <property type="entry name" value="Desulfoferrodoxin_N"/>
</dbReference>
<gene>
    <name evidence="8" type="primary">dfx_23</name>
    <name evidence="8" type="ORF">SDC9_126365</name>
</gene>
<dbReference type="GO" id="GO:0005506">
    <property type="term" value="F:iron ion binding"/>
    <property type="evidence" value="ECO:0007669"/>
    <property type="project" value="InterPro"/>
</dbReference>
<organism evidence="8">
    <name type="scientific">bioreactor metagenome</name>
    <dbReference type="NCBI Taxonomy" id="1076179"/>
    <lineage>
        <taxon>unclassified sequences</taxon>
        <taxon>metagenomes</taxon>
        <taxon>ecological metagenomes</taxon>
    </lineage>
</organism>
<evidence type="ECO:0000256" key="1">
    <source>
        <dbReference type="ARBA" id="ARBA00005941"/>
    </source>
</evidence>
<dbReference type="PANTHER" id="PTHR36541:SF1">
    <property type="entry name" value="SUPEROXIDE REDUCTASE-RELATED"/>
    <property type="match status" value="1"/>
</dbReference>
<dbReference type="PANTHER" id="PTHR36541">
    <property type="entry name" value="SUPEROXIDE REDUCTASE-RELATED"/>
    <property type="match status" value="1"/>
</dbReference>
<evidence type="ECO:0000256" key="3">
    <source>
        <dbReference type="ARBA" id="ARBA00022723"/>
    </source>
</evidence>
<dbReference type="Gene3D" id="2.20.28.100">
    <property type="entry name" value="Desulphoferrodoxin, N-terminal domain"/>
    <property type="match status" value="1"/>
</dbReference>
<dbReference type="GO" id="GO:0050605">
    <property type="term" value="F:superoxide reductase activity"/>
    <property type="evidence" value="ECO:0007669"/>
    <property type="project" value="UniProtKB-EC"/>
</dbReference>
<keyword evidence="3" id="KW-0479">Metal-binding</keyword>
<dbReference type="Pfam" id="PF01880">
    <property type="entry name" value="Desulfoferrodox"/>
    <property type="match status" value="1"/>
</dbReference>